<dbReference type="Pfam" id="PF00069">
    <property type="entry name" value="Pkinase"/>
    <property type="match status" value="1"/>
</dbReference>
<feature type="repeat" description="ANK" evidence="6">
    <location>
        <begin position="201"/>
        <end position="233"/>
    </location>
</feature>
<keyword evidence="4" id="KW-0418">Kinase</keyword>
<dbReference type="PROSITE" id="PS50088">
    <property type="entry name" value="ANK_REPEAT"/>
    <property type="match status" value="3"/>
</dbReference>
<dbReference type="GO" id="GO:0005524">
    <property type="term" value="F:ATP binding"/>
    <property type="evidence" value="ECO:0007669"/>
    <property type="project" value="UniProtKB-UniRule"/>
</dbReference>
<dbReference type="PROSITE" id="PS50011">
    <property type="entry name" value="PROTEIN_KINASE_DOM"/>
    <property type="match status" value="1"/>
</dbReference>
<dbReference type="GO" id="GO:0004674">
    <property type="term" value="F:protein serine/threonine kinase activity"/>
    <property type="evidence" value="ECO:0007669"/>
    <property type="project" value="UniProtKB-KW"/>
</dbReference>
<proteinExistence type="predicted"/>
<evidence type="ECO:0000256" key="4">
    <source>
        <dbReference type="ARBA" id="ARBA00022777"/>
    </source>
</evidence>
<dbReference type="InterPro" id="IPR000719">
    <property type="entry name" value="Prot_kinase_dom"/>
</dbReference>
<dbReference type="FunFam" id="3.30.200.20:FF:000042">
    <property type="entry name" value="Aurora kinase A"/>
    <property type="match status" value="1"/>
</dbReference>
<feature type="compositionally biased region" description="Basic and acidic residues" evidence="8">
    <location>
        <begin position="646"/>
        <end position="655"/>
    </location>
</feature>
<accession>A0A7S4NMD0</accession>
<dbReference type="EC" id="2.7.11.1" evidence="1"/>
<dbReference type="PANTHER" id="PTHR48012">
    <property type="entry name" value="STERILE20-LIKE KINASE, ISOFORM B-RELATED"/>
    <property type="match status" value="1"/>
</dbReference>
<evidence type="ECO:0000256" key="5">
    <source>
        <dbReference type="ARBA" id="ARBA00022840"/>
    </source>
</evidence>
<reference evidence="10" key="1">
    <citation type="submission" date="2021-01" db="EMBL/GenBank/DDBJ databases">
        <authorList>
            <person name="Corre E."/>
            <person name="Pelletier E."/>
            <person name="Niang G."/>
            <person name="Scheremetjew M."/>
            <person name="Finn R."/>
            <person name="Kale V."/>
            <person name="Holt S."/>
            <person name="Cochrane G."/>
            <person name="Meng A."/>
            <person name="Brown T."/>
            <person name="Cohen L."/>
        </authorList>
    </citation>
    <scope>NUCLEOTIDE SEQUENCE</scope>
    <source>
        <strain evidence="10">SoJaBio B1-5/56/2</strain>
    </source>
</reference>
<dbReference type="PROSITE" id="PS00108">
    <property type="entry name" value="PROTEIN_KINASE_ST"/>
    <property type="match status" value="1"/>
</dbReference>
<sequence>MAFREKKKKKGEKNDETRSQTVSYLAQLLSRGKVELVKQMIKNDPSLVLAADEQNLTPLHHSCHEANFTLAKFLLKSNASLTARDEKGWNPLHCLGASQAEAEVFVKMCDLLLDHESADRALMAKTDSGSTFLHFLLANMTTDEESMGEILQKCIRLNADVDAQNEKGEAPLHRAALAGKAQMCRMLIKDAGARIDVRNKVGQTPLHLGIFGEWVDVCDTLLELGADIQVASEDGTCENLALQTRKKEIKELFQNYVKNQGNFKRLDNMRKKKVVMGKYRIGERLGSGAFGVVYKGLDLQTGRLVAIKQANRRLVPRKEIPRLQVEVQAMRRLDHPNCVKLYDYEETDQEISFIIEYMGGGSLRDAMDTFGTFPERLLGGYMADVLDALDYLHSQHVIHRDVKAGNILLTNDGKCKLADFGSCCIADKGGHLSIVGSPYWMSPEMVEGKASASGKSDVWALGVTLIELVWGHPPHYEKTKMQAMIAIVDLPLPPWNYEELSDEMNDFLVGCFIKIELFRPSPKDLRSHPWVKGNYTPGEALPYEHFHDLRKLQKEEEEEDGSTSSAVEAPSDLTSSPPRTPRTPQINTGSGDGEDGEDSKTKEAVSEKEEEGTSDQSKKDDDESTEATLASDGEGGSMDSPKAGGKGKDMARSDSDSGLVVSGPGGRSPEKSPKGGQSGGGGNRLLAFQNISKNQFRANAPLTVKRSSDRASTSSMEPVNPEGRSPDKSLLSAEGGKSEKKSRRTTLSVTPSSGGSTTGVDASQSMPVHKGGGGNSPGSRPMASMTMTMVQSWGGSGQPQEEEGEDKLPRVMSVNRMKKEKGGDKSKKTKDAPKSPGARKSTHKG</sequence>
<dbReference type="GO" id="GO:0005737">
    <property type="term" value="C:cytoplasm"/>
    <property type="evidence" value="ECO:0007669"/>
    <property type="project" value="TreeGrafter"/>
</dbReference>
<dbReference type="Pfam" id="PF12796">
    <property type="entry name" value="Ank_2"/>
    <property type="match status" value="2"/>
</dbReference>
<dbReference type="InterPro" id="IPR050629">
    <property type="entry name" value="STE20/SPS1-PAK"/>
</dbReference>
<dbReference type="SMART" id="SM00220">
    <property type="entry name" value="S_TKc"/>
    <property type="match status" value="1"/>
</dbReference>
<dbReference type="PANTHER" id="PTHR48012:SF26">
    <property type="entry name" value="SERINE_THREONINE-PROTEIN KINASE DDB_G0283821-RELATED"/>
    <property type="match status" value="1"/>
</dbReference>
<feature type="compositionally biased region" description="Low complexity" evidence="8">
    <location>
        <begin position="745"/>
        <end position="759"/>
    </location>
</feature>
<dbReference type="InterPro" id="IPR017441">
    <property type="entry name" value="Protein_kinase_ATP_BS"/>
</dbReference>
<dbReference type="PROSITE" id="PS50297">
    <property type="entry name" value="ANK_REP_REGION"/>
    <property type="match status" value="2"/>
</dbReference>
<dbReference type="Gene3D" id="1.25.40.20">
    <property type="entry name" value="Ankyrin repeat-containing domain"/>
    <property type="match status" value="2"/>
</dbReference>
<feature type="binding site" evidence="7">
    <location>
        <position position="318"/>
    </location>
    <ligand>
        <name>ATP</name>
        <dbReference type="ChEBI" id="CHEBI:30616"/>
    </ligand>
</feature>
<dbReference type="InterPro" id="IPR011009">
    <property type="entry name" value="Kinase-like_dom_sf"/>
</dbReference>
<evidence type="ECO:0000256" key="8">
    <source>
        <dbReference type="SAM" id="MobiDB-lite"/>
    </source>
</evidence>
<dbReference type="PROSITE" id="PS00107">
    <property type="entry name" value="PROTEIN_KINASE_ATP"/>
    <property type="match status" value="1"/>
</dbReference>
<keyword evidence="5 7" id="KW-0067">ATP-binding</keyword>
<dbReference type="SUPFAM" id="SSF56112">
    <property type="entry name" value="Protein kinase-like (PK-like)"/>
    <property type="match status" value="1"/>
</dbReference>
<feature type="domain" description="Protein kinase" evidence="9">
    <location>
        <begin position="279"/>
        <end position="531"/>
    </location>
</feature>
<evidence type="ECO:0000256" key="1">
    <source>
        <dbReference type="ARBA" id="ARBA00012513"/>
    </source>
</evidence>
<dbReference type="SUPFAM" id="SSF48403">
    <property type="entry name" value="Ankyrin repeat"/>
    <property type="match status" value="1"/>
</dbReference>
<dbReference type="Gene3D" id="1.10.510.10">
    <property type="entry name" value="Transferase(Phosphotransferase) domain 1"/>
    <property type="match status" value="1"/>
</dbReference>
<dbReference type="AlphaFoldDB" id="A0A7S4NMD0"/>
<feature type="compositionally biased region" description="Basic and acidic residues" evidence="8">
    <location>
        <begin position="598"/>
        <end position="607"/>
    </location>
</feature>
<evidence type="ECO:0000256" key="7">
    <source>
        <dbReference type="PROSITE-ProRule" id="PRU10141"/>
    </source>
</evidence>
<feature type="repeat" description="ANK" evidence="6">
    <location>
        <begin position="54"/>
        <end position="86"/>
    </location>
</feature>
<organism evidence="10">
    <name type="scientific">Paramoeba aestuarina</name>
    <dbReference type="NCBI Taxonomy" id="180227"/>
    <lineage>
        <taxon>Eukaryota</taxon>
        <taxon>Amoebozoa</taxon>
        <taxon>Discosea</taxon>
        <taxon>Flabellinia</taxon>
        <taxon>Dactylopodida</taxon>
        <taxon>Paramoebidae</taxon>
        <taxon>Paramoeba</taxon>
    </lineage>
</organism>
<feature type="repeat" description="ANK" evidence="6">
    <location>
        <begin position="167"/>
        <end position="200"/>
    </location>
</feature>
<dbReference type="FunFam" id="1.10.510.10:FF:000571">
    <property type="entry name" value="Maternal embryonic leucine zipper kinase"/>
    <property type="match status" value="1"/>
</dbReference>
<evidence type="ECO:0000256" key="6">
    <source>
        <dbReference type="PROSITE-ProRule" id="PRU00023"/>
    </source>
</evidence>
<keyword evidence="3 7" id="KW-0547">Nucleotide-binding</keyword>
<evidence type="ECO:0000259" key="9">
    <source>
        <dbReference type="PROSITE" id="PS50011"/>
    </source>
</evidence>
<gene>
    <name evidence="10" type="ORF">NAES01612_LOCUS6971</name>
</gene>
<dbReference type="InterPro" id="IPR002110">
    <property type="entry name" value="Ankyrin_rpt"/>
</dbReference>
<name>A0A7S4NMD0_9EUKA</name>
<dbReference type="EMBL" id="HBKR01010491">
    <property type="protein sequence ID" value="CAE2295295.1"/>
    <property type="molecule type" value="Transcribed_RNA"/>
</dbReference>
<evidence type="ECO:0000313" key="10">
    <source>
        <dbReference type="EMBL" id="CAE2295295.1"/>
    </source>
</evidence>
<evidence type="ECO:0000256" key="2">
    <source>
        <dbReference type="ARBA" id="ARBA00022527"/>
    </source>
</evidence>
<keyword evidence="6" id="KW-0040">ANK repeat</keyword>
<dbReference type="InterPro" id="IPR008271">
    <property type="entry name" value="Ser/Thr_kinase_AS"/>
</dbReference>
<protein>
    <recommendedName>
        <fullName evidence="1">non-specific serine/threonine protein kinase</fullName>
        <ecNumber evidence="1">2.7.11.1</ecNumber>
    </recommendedName>
</protein>
<dbReference type="SMART" id="SM00248">
    <property type="entry name" value="ANK"/>
    <property type="match status" value="5"/>
</dbReference>
<feature type="compositionally biased region" description="Basic and acidic residues" evidence="8">
    <location>
        <begin position="820"/>
        <end position="833"/>
    </location>
</feature>
<keyword evidence="4" id="KW-0808">Transferase</keyword>
<evidence type="ECO:0000256" key="3">
    <source>
        <dbReference type="ARBA" id="ARBA00022741"/>
    </source>
</evidence>
<feature type="region of interest" description="Disordered" evidence="8">
    <location>
        <begin position="553"/>
        <end position="845"/>
    </location>
</feature>
<dbReference type="InterPro" id="IPR036770">
    <property type="entry name" value="Ankyrin_rpt-contain_sf"/>
</dbReference>
<keyword evidence="2" id="KW-0723">Serine/threonine-protein kinase</keyword>